<sequence length="90" mass="9929">MSWMAWTTPTAIFFGSIATGLVILTVWELLRPTVRESGFLPFATTRGDRFFISLLSAAFIHLLWLGLLTDGLVVASALSAVWAALLMRWG</sequence>
<evidence type="ECO:0000313" key="3">
    <source>
        <dbReference type="Proteomes" id="UP001626549"/>
    </source>
</evidence>
<dbReference type="RefSeq" id="WP_407326150.1">
    <property type="nucleotide sequence ID" value="NZ_CP136865.1"/>
</dbReference>
<keyword evidence="3" id="KW-1185">Reference proteome</keyword>
<dbReference type="Pfam" id="PF09928">
    <property type="entry name" value="DUF2160"/>
    <property type="match status" value="1"/>
</dbReference>
<organism evidence="2 3">
    <name type="scientific">Congregibacter brevis</name>
    <dbReference type="NCBI Taxonomy" id="3081201"/>
    <lineage>
        <taxon>Bacteria</taxon>
        <taxon>Pseudomonadati</taxon>
        <taxon>Pseudomonadota</taxon>
        <taxon>Gammaproteobacteria</taxon>
        <taxon>Cellvibrionales</taxon>
        <taxon>Halieaceae</taxon>
        <taxon>Congregibacter</taxon>
    </lineage>
</organism>
<gene>
    <name evidence="2" type="ORF">R0137_09295</name>
</gene>
<protein>
    <submittedName>
        <fullName evidence="2">DUF2160 domain-containing protein</fullName>
    </submittedName>
</protein>
<keyword evidence="1" id="KW-1133">Transmembrane helix</keyword>
<feature type="transmembrane region" description="Helical" evidence="1">
    <location>
        <begin position="12"/>
        <end position="30"/>
    </location>
</feature>
<accession>A0ABZ0I9Q8</accession>
<name>A0ABZ0I9Q8_9GAMM</name>
<reference evidence="2 3" key="1">
    <citation type="submission" date="2023-10" db="EMBL/GenBank/DDBJ databases">
        <title>Two novel species belonging to the OM43/NOR5 clade.</title>
        <authorList>
            <person name="Park M."/>
        </authorList>
    </citation>
    <scope>NUCLEOTIDE SEQUENCE [LARGE SCALE GENOMIC DNA]</scope>
    <source>
        <strain evidence="2 3">IMCC45268</strain>
    </source>
</reference>
<evidence type="ECO:0000256" key="1">
    <source>
        <dbReference type="SAM" id="Phobius"/>
    </source>
</evidence>
<dbReference type="EMBL" id="CP136865">
    <property type="protein sequence ID" value="WOJ95453.1"/>
    <property type="molecule type" value="Genomic_DNA"/>
</dbReference>
<evidence type="ECO:0000313" key="2">
    <source>
        <dbReference type="EMBL" id="WOJ95453.1"/>
    </source>
</evidence>
<dbReference type="InterPro" id="IPR018678">
    <property type="entry name" value="DUF2160_TM"/>
</dbReference>
<feature type="transmembrane region" description="Helical" evidence="1">
    <location>
        <begin position="50"/>
        <end position="67"/>
    </location>
</feature>
<keyword evidence="1" id="KW-0812">Transmembrane</keyword>
<proteinExistence type="predicted"/>
<keyword evidence="1" id="KW-0472">Membrane</keyword>
<dbReference type="Proteomes" id="UP001626549">
    <property type="component" value="Chromosome"/>
</dbReference>